<feature type="signal peptide" evidence="12">
    <location>
        <begin position="1"/>
        <end position="21"/>
    </location>
</feature>
<accession>A0A078SSQ4</accession>
<keyword evidence="9 10" id="KW-0998">Cell outer membrane</keyword>
<evidence type="ECO:0000256" key="2">
    <source>
        <dbReference type="ARBA" id="ARBA00022448"/>
    </source>
</evidence>
<dbReference type="Gene3D" id="2.40.170.20">
    <property type="entry name" value="TonB-dependent receptor, beta-barrel domain"/>
    <property type="match status" value="1"/>
</dbReference>
<dbReference type="EMBL" id="JNHN01000004">
    <property type="protein sequence ID" value="KDS64892.1"/>
    <property type="molecule type" value="Genomic_DNA"/>
</dbReference>
<feature type="domain" description="TonB-dependent receptor plug" evidence="14">
    <location>
        <begin position="120"/>
        <end position="225"/>
    </location>
</feature>
<evidence type="ECO:0000256" key="11">
    <source>
        <dbReference type="RuleBase" id="RU003357"/>
    </source>
</evidence>
<evidence type="ECO:0000256" key="7">
    <source>
        <dbReference type="ARBA" id="ARBA00023136"/>
    </source>
</evidence>
<dbReference type="Pfam" id="PF00593">
    <property type="entry name" value="TonB_dep_Rec_b-barrel"/>
    <property type="match status" value="1"/>
</dbReference>
<keyword evidence="2 10" id="KW-0813">Transport</keyword>
<dbReference type="InterPro" id="IPR000531">
    <property type="entry name" value="Beta-barrel_TonB"/>
</dbReference>
<comment type="caution">
    <text evidence="15">The sequence shown here is derived from an EMBL/GenBank/DDBJ whole genome shotgun (WGS) entry which is preliminary data.</text>
</comment>
<name>A0A078SSQ4_BACUN</name>
<sequence length="948" mass="106842">MKKRILITLFAALLFSFSISAQILKGHVYDATTNEPLAGASVTYKLKDTQGVVTDINGAYEVHLPAGGVDLVFSYVGYEDVPMPIVISKGDIMQKDVYMKESTNLLEDVVVSAGRFEQKLSDVTVSMDLIKASDIARQAPTDITSTLQTIPGVDIIDKQPSIRGGGGWTYSVGARSLVLVDGMSVLSPQNGVINWNSVPLENVQQVEVIKGASSVLYGSSALNGIINIRTARPGLTPQTRFSAYVGIYDDPDNSDYQWSDKSFWKEDKYPVKPLLRNSLFSGVRNPLYEGFDLTPSRRIGNFDVSGGLNLFTDEGYRQQGYNKRFHINGNLTYYQPDMGMKLMNYGFNVDFLSNKYGDFFIWRSPGEAYRPSPFTNMGRESNNFRIDPFFNFTNPERGTSHKVKGRFYYSADNVVRPTQSASITDILGNMGTDAQVIQNIANGDYTALQPLMTGVIKWLGSDKLSDLMDGVFGSLDNIFPNATTADYCDLISWVMSNGLPSDMGGLLEGKLPSDLVPWLSGVLNPKRNQSPTRTDKNYDYYLDYQFNKKWDGGAQITTGLTYEHIRTFSGETEEVHQSDNVAAYMQYDQRFWDRLSVSAGVRAEYYRIDKHYREADTKVFGSKIPFRPVFRAGLNYQLADYSFLRASFGQGYRNPSITEKYLRKDIGGVGVYPNYNVQPEKGFNAELGFKQGYKAGNLQGFADVAAFYTQYKDMVEFQFGLFNNADLSMINSVTDAIQMLKNGKGFGIGAQFHNVSKAQIYGMEISTNGMYTFNKNAKLLYNLGYVYTEPRDADYKKRNALENTYTDPLQMKEKSNDGKYLKYRPKHSFKATLDFQWKRINIGANVNWKSKILAVDYIMLDERSKSEPDLLDYVRDILFGSSNGETLASYWKKHNTDYATVDMRFGVKATKEVAFQFMINNLLNKEYSYRPMAVGAPRTFVVKMDVTF</sequence>
<dbReference type="AlphaFoldDB" id="A0A078SSQ4"/>
<evidence type="ECO:0000256" key="4">
    <source>
        <dbReference type="ARBA" id="ARBA00022692"/>
    </source>
</evidence>
<keyword evidence="5 12" id="KW-0732">Signal</keyword>
<dbReference type="RefSeq" id="WP_039159688.1">
    <property type="nucleotide sequence ID" value="NZ_JNHN01000004.1"/>
</dbReference>
<evidence type="ECO:0000256" key="1">
    <source>
        <dbReference type="ARBA" id="ARBA00004571"/>
    </source>
</evidence>
<keyword evidence="6 11" id="KW-0798">TonB box</keyword>
<keyword evidence="8 15" id="KW-0675">Receptor</keyword>
<evidence type="ECO:0000259" key="13">
    <source>
        <dbReference type="Pfam" id="PF00593"/>
    </source>
</evidence>
<dbReference type="InterPro" id="IPR008969">
    <property type="entry name" value="CarboxyPept-like_regulatory"/>
</dbReference>
<dbReference type="InterPro" id="IPR037066">
    <property type="entry name" value="Plug_dom_sf"/>
</dbReference>
<dbReference type="InterPro" id="IPR012910">
    <property type="entry name" value="Plug_dom"/>
</dbReference>
<feature type="chain" id="PRO_5001745549" evidence="12">
    <location>
        <begin position="22"/>
        <end position="948"/>
    </location>
</feature>
<proteinExistence type="inferred from homology"/>
<comment type="subcellular location">
    <subcellularLocation>
        <location evidence="1 10">Cell outer membrane</location>
        <topology evidence="1 10">Multi-pass membrane protein</topology>
    </subcellularLocation>
</comment>
<keyword evidence="7 10" id="KW-0472">Membrane</keyword>
<dbReference type="SUPFAM" id="SSF49464">
    <property type="entry name" value="Carboxypeptidase regulatory domain-like"/>
    <property type="match status" value="1"/>
</dbReference>
<dbReference type="GO" id="GO:0015344">
    <property type="term" value="F:siderophore uptake transmembrane transporter activity"/>
    <property type="evidence" value="ECO:0007669"/>
    <property type="project" value="TreeGrafter"/>
</dbReference>
<evidence type="ECO:0000313" key="15">
    <source>
        <dbReference type="EMBL" id="KDS64892.1"/>
    </source>
</evidence>
<evidence type="ECO:0000256" key="12">
    <source>
        <dbReference type="SAM" id="SignalP"/>
    </source>
</evidence>
<evidence type="ECO:0000256" key="9">
    <source>
        <dbReference type="ARBA" id="ARBA00023237"/>
    </source>
</evidence>
<evidence type="ECO:0000256" key="8">
    <source>
        <dbReference type="ARBA" id="ARBA00023170"/>
    </source>
</evidence>
<dbReference type="GO" id="GO:0009279">
    <property type="term" value="C:cell outer membrane"/>
    <property type="evidence" value="ECO:0007669"/>
    <property type="project" value="UniProtKB-SubCell"/>
</dbReference>
<dbReference type="PANTHER" id="PTHR30069">
    <property type="entry name" value="TONB-DEPENDENT OUTER MEMBRANE RECEPTOR"/>
    <property type="match status" value="1"/>
</dbReference>
<evidence type="ECO:0000256" key="5">
    <source>
        <dbReference type="ARBA" id="ARBA00022729"/>
    </source>
</evidence>
<keyword evidence="4 10" id="KW-0812">Transmembrane</keyword>
<evidence type="ECO:0000256" key="3">
    <source>
        <dbReference type="ARBA" id="ARBA00022452"/>
    </source>
</evidence>
<dbReference type="SUPFAM" id="SSF56935">
    <property type="entry name" value="Porins"/>
    <property type="match status" value="1"/>
</dbReference>
<feature type="domain" description="TonB-dependent receptor-like beta-barrel" evidence="13">
    <location>
        <begin position="528"/>
        <end position="922"/>
    </location>
</feature>
<comment type="similarity">
    <text evidence="10 11">Belongs to the TonB-dependent receptor family.</text>
</comment>
<evidence type="ECO:0000259" key="14">
    <source>
        <dbReference type="Pfam" id="PF07715"/>
    </source>
</evidence>
<dbReference type="GO" id="GO:0044718">
    <property type="term" value="P:siderophore transmembrane transport"/>
    <property type="evidence" value="ECO:0007669"/>
    <property type="project" value="TreeGrafter"/>
</dbReference>
<dbReference type="CDD" id="cd01347">
    <property type="entry name" value="ligand_gated_channel"/>
    <property type="match status" value="1"/>
</dbReference>
<evidence type="ECO:0000313" key="16">
    <source>
        <dbReference type="Proteomes" id="UP000028013"/>
    </source>
</evidence>
<dbReference type="Gene3D" id="2.170.130.10">
    <property type="entry name" value="TonB-dependent receptor, plug domain"/>
    <property type="match status" value="1"/>
</dbReference>
<dbReference type="Gene3D" id="2.60.40.1120">
    <property type="entry name" value="Carboxypeptidase-like, regulatory domain"/>
    <property type="match status" value="1"/>
</dbReference>
<organism evidence="15 16">
    <name type="scientific">Bacteroides uniformis str. 3978 T3 ii</name>
    <dbReference type="NCBI Taxonomy" id="1339349"/>
    <lineage>
        <taxon>Bacteria</taxon>
        <taxon>Pseudomonadati</taxon>
        <taxon>Bacteroidota</taxon>
        <taxon>Bacteroidia</taxon>
        <taxon>Bacteroidales</taxon>
        <taxon>Bacteroidaceae</taxon>
        <taxon>Bacteroides</taxon>
    </lineage>
</organism>
<protein>
    <submittedName>
        <fullName evidence="15">TonB dependent receptor family protein</fullName>
    </submittedName>
</protein>
<evidence type="ECO:0000256" key="10">
    <source>
        <dbReference type="PROSITE-ProRule" id="PRU01360"/>
    </source>
</evidence>
<reference evidence="15 16" key="1">
    <citation type="submission" date="2014-04" db="EMBL/GenBank/DDBJ databases">
        <authorList>
            <person name="Sears C."/>
            <person name="Carroll K."/>
            <person name="Sack B.R."/>
            <person name="Qadri F."/>
            <person name="Myers L.L."/>
            <person name="Chung G.-T."/>
            <person name="Escheverria P."/>
            <person name="Fraser C.M."/>
            <person name="Sadzewicz L."/>
            <person name="Shefchek K.A."/>
            <person name="Tallon L."/>
            <person name="Das S.P."/>
            <person name="Daugherty S."/>
            <person name="Mongodin E.F."/>
        </authorList>
    </citation>
    <scope>NUCLEOTIDE SEQUENCE [LARGE SCALE GENOMIC DNA]</scope>
    <source>
        <strain evidence="15 16">3978 T3 ii</strain>
    </source>
</reference>
<dbReference type="PATRIC" id="fig|1339349.3.peg.100"/>
<dbReference type="PROSITE" id="PS52016">
    <property type="entry name" value="TONB_DEPENDENT_REC_3"/>
    <property type="match status" value="1"/>
</dbReference>
<dbReference type="Pfam" id="PF13715">
    <property type="entry name" value="CarbopepD_reg_2"/>
    <property type="match status" value="1"/>
</dbReference>
<keyword evidence="3 10" id="KW-1134">Transmembrane beta strand</keyword>
<dbReference type="Proteomes" id="UP000028013">
    <property type="component" value="Unassembled WGS sequence"/>
</dbReference>
<dbReference type="PANTHER" id="PTHR30069:SF29">
    <property type="entry name" value="HEMOGLOBIN AND HEMOGLOBIN-HAPTOGLOBIN-BINDING PROTEIN 1-RELATED"/>
    <property type="match status" value="1"/>
</dbReference>
<gene>
    <name evidence="15" type="ORF">M094_3193</name>
</gene>
<dbReference type="Pfam" id="PF07715">
    <property type="entry name" value="Plug"/>
    <property type="match status" value="1"/>
</dbReference>
<evidence type="ECO:0000256" key="6">
    <source>
        <dbReference type="ARBA" id="ARBA00023077"/>
    </source>
</evidence>
<dbReference type="InterPro" id="IPR039426">
    <property type="entry name" value="TonB-dep_rcpt-like"/>
</dbReference>
<dbReference type="InterPro" id="IPR036942">
    <property type="entry name" value="Beta-barrel_TonB_sf"/>
</dbReference>